<keyword evidence="13" id="KW-1185">Reference proteome</keyword>
<evidence type="ECO:0000256" key="8">
    <source>
        <dbReference type="ARBA" id="ARBA00022833"/>
    </source>
</evidence>
<feature type="compositionally biased region" description="Polar residues" evidence="11">
    <location>
        <begin position="297"/>
        <end position="307"/>
    </location>
</feature>
<dbReference type="GO" id="GO:0005634">
    <property type="term" value="C:nucleus"/>
    <property type="evidence" value="ECO:0007669"/>
    <property type="project" value="UniProtKB-SubCell"/>
</dbReference>
<dbReference type="InterPro" id="IPR000571">
    <property type="entry name" value="Znf_CCCH"/>
</dbReference>
<dbReference type="Pfam" id="PF02825">
    <property type="entry name" value="WWE"/>
    <property type="match status" value="1"/>
</dbReference>
<evidence type="ECO:0000256" key="4">
    <source>
        <dbReference type="ARBA" id="ARBA00022553"/>
    </source>
</evidence>
<organism evidence="12 13">
    <name type="scientific">Owenia fusiformis</name>
    <name type="common">Polychaete worm</name>
    <dbReference type="NCBI Taxonomy" id="6347"/>
    <lineage>
        <taxon>Eukaryota</taxon>
        <taxon>Metazoa</taxon>
        <taxon>Spiralia</taxon>
        <taxon>Lophotrochozoa</taxon>
        <taxon>Annelida</taxon>
        <taxon>Polychaeta</taxon>
        <taxon>Sedentaria</taxon>
        <taxon>Canalipalpata</taxon>
        <taxon>Sabellida</taxon>
        <taxon>Oweniida</taxon>
        <taxon>Oweniidae</taxon>
        <taxon>Owenia</taxon>
    </lineage>
</organism>
<dbReference type="OrthoDB" id="438889at2759"/>
<name>A0A8J1TD92_OWEFU</name>
<evidence type="ECO:0000256" key="11">
    <source>
        <dbReference type="SAM" id="MobiDB-lite"/>
    </source>
</evidence>
<dbReference type="PANTHER" id="PTHR45740">
    <property type="entry name" value="POLY [ADP-RIBOSE] POLYMERASE"/>
    <property type="match status" value="1"/>
</dbReference>
<evidence type="ECO:0000256" key="2">
    <source>
        <dbReference type="ARBA" id="ARBA00004496"/>
    </source>
</evidence>
<proteinExistence type="inferred from homology"/>
<dbReference type="CDD" id="cd01439">
    <property type="entry name" value="TCCD_inducible_PARP_like"/>
    <property type="match status" value="1"/>
</dbReference>
<dbReference type="GO" id="GO:0005737">
    <property type="term" value="C:cytoplasm"/>
    <property type="evidence" value="ECO:0007669"/>
    <property type="project" value="UniProtKB-SubCell"/>
</dbReference>
<dbReference type="PROSITE" id="PS51059">
    <property type="entry name" value="PARP_CATALYTIC"/>
    <property type="match status" value="1"/>
</dbReference>
<keyword evidence="4" id="KW-0597">Phosphoprotein</keyword>
<dbReference type="PROSITE" id="PS50918">
    <property type="entry name" value="WWE"/>
    <property type="match status" value="1"/>
</dbReference>
<dbReference type="InterPro" id="IPR004170">
    <property type="entry name" value="WWE_dom"/>
</dbReference>
<feature type="region of interest" description="Disordered" evidence="11">
    <location>
        <begin position="76"/>
        <end position="109"/>
    </location>
</feature>
<sequence>MAYPNSGERHSTLSRLVGHICRRGGEVGLTDLFHQTKQKRWININNIQNFQRFLNDHPEIFHITVVGPTDSLLDARGGRGGVRGGARGRGRGGTARGGARPRTGENANRDQLVSVKTNLAVCVGFASKKGCQDPQCIEMHVCKFFLQGTCKRKEEDCRYGHDIGTDHNQRALNAHCLGQLGLDELRRVFGHTRSTVAYPKWCKFYNAGDGCTRDRCVFLHICKHYLMDVCNFKNNCKRSHDIYSPQCKTVLEKNHINIDRNPKDVLKLLREGLEGCTLSEEMDESGPSQPAAAASTPRRNSSTSSLQNMRLTSGNELSDGELICGYLLRGKCYYGNACRRQHKNHPFQWQFKFKGDWQDFSQSSSIEINDNFAKPETDVCYTTTYMGNREDILEINFSTMSFKSKADTIVGDVRRLSTESSVAGLDSHKLTTLWHWYWLDDSGTWVRYGEKNDKGMSSDLTEDEIEKRYLANPNDALRFSTGHHKYDLKFTPTGIGMKQKNVNEVYFTERDVKRRPDVRNIPGKIAKHSQDTPRGSGETASNQDEVPSHWSPSTTHDDDFTLVNLSSTSDEYKKVEKHFKLTMAGSTINKISRVQNLELWESFIRKRKWMQRNASKKGDTTVDERLLFHGTQSKYLEAISQQGFDWRVSGSSVGTVYGKGSYFAPKASFSDRYTNDGSMFLVKVLVGKYTKGNSSFVKPPPRDPQKPFGALYDSCVDNMQDPNMFIIFTQEQAYPEYIIRFT</sequence>
<feature type="compositionally biased region" description="Gly residues" evidence="11">
    <location>
        <begin position="78"/>
        <end position="96"/>
    </location>
</feature>
<reference evidence="12" key="1">
    <citation type="submission" date="2022-03" db="EMBL/GenBank/DDBJ databases">
        <authorList>
            <person name="Martin C."/>
        </authorList>
    </citation>
    <scope>NUCLEOTIDE SEQUENCE</scope>
</reference>
<keyword evidence="7" id="KW-0863">Zinc-finger</keyword>
<evidence type="ECO:0000313" key="12">
    <source>
        <dbReference type="EMBL" id="CAH1798838.1"/>
    </source>
</evidence>
<evidence type="ECO:0000256" key="6">
    <source>
        <dbReference type="ARBA" id="ARBA00022737"/>
    </source>
</evidence>
<dbReference type="InterPro" id="IPR051712">
    <property type="entry name" value="ARTD-AVP"/>
</dbReference>
<dbReference type="Gene3D" id="4.10.1000.10">
    <property type="entry name" value="Zinc finger, CCCH-type"/>
    <property type="match status" value="1"/>
</dbReference>
<dbReference type="PROSITE" id="PS50103">
    <property type="entry name" value="ZF_C3H1"/>
    <property type="match status" value="3"/>
</dbReference>
<feature type="compositionally biased region" description="Polar residues" evidence="11">
    <location>
        <begin position="538"/>
        <end position="554"/>
    </location>
</feature>
<dbReference type="InterPro" id="IPR012317">
    <property type="entry name" value="Poly(ADP-ribose)pol_cat_dom"/>
</dbReference>
<dbReference type="SMART" id="SM00356">
    <property type="entry name" value="ZnF_C3H1"/>
    <property type="match status" value="3"/>
</dbReference>
<comment type="similarity">
    <text evidence="10">Belongs to the ARTD/PARP family.</text>
</comment>
<feature type="region of interest" description="Disordered" evidence="11">
    <location>
        <begin position="522"/>
        <end position="557"/>
    </location>
</feature>
<dbReference type="EMBL" id="CAIIXF020000011">
    <property type="protein sequence ID" value="CAH1798838.1"/>
    <property type="molecule type" value="Genomic_DNA"/>
</dbReference>
<dbReference type="Pfam" id="PF00644">
    <property type="entry name" value="PARP"/>
    <property type="match status" value="1"/>
</dbReference>
<evidence type="ECO:0000313" key="13">
    <source>
        <dbReference type="Proteomes" id="UP000749559"/>
    </source>
</evidence>
<evidence type="ECO:0000256" key="7">
    <source>
        <dbReference type="ARBA" id="ARBA00022771"/>
    </source>
</evidence>
<comment type="subcellular location">
    <subcellularLocation>
        <location evidence="2">Cytoplasm</location>
    </subcellularLocation>
    <subcellularLocation>
        <location evidence="1">Nucleus</location>
    </subcellularLocation>
</comment>
<keyword evidence="6" id="KW-0677">Repeat</keyword>
<evidence type="ECO:0000256" key="1">
    <source>
        <dbReference type="ARBA" id="ARBA00004123"/>
    </source>
</evidence>
<evidence type="ECO:0000256" key="9">
    <source>
        <dbReference type="ARBA" id="ARBA00023242"/>
    </source>
</evidence>
<feature type="region of interest" description="Disordered" evidence="11">
    <location>
        <begin position="279"/>
        <end position="307"/>
    </location>
</feature>
<dbReference type="PANTHER" id="PTHR45740:SF2">
    <property type="entry name" value="POLY [ADP-RIBOSE] POLYMERASE"/>
    <property type="match status" value="1"/>
</dbReference>
<keyword evidence="5" id="KW-0479">Metal-binding</keyword>
<dbReference type="SUPFAM" id="SSF117839">
    <property type="entry name" value="WWE domain"/>
    <property type="match status" value="1"/>
</dbReference>
<protein>
    <submittedName>
        <fullName evidence="12">Uncharacterized protein</fullName>
    </submittedName>
</protein>
<evidence type="ECO:0000256" key="10">
    <source>
        <dbReference type="ARBA" id="ARBA00024347"/>
    </source>
</evidence>
<dbReference type="SUPFAM" id="SSF56399">
    <property type="entry name" value="ADP-ribosylation"/>
    <property type="match status" value="1"/>
</dbReference>
<dbReference type="Gene3D" id="3.30.720.50">
    <property type="match status" value="1"/>
</dbReference>
<dbReference type="GO" id="GO:1990404">
    <property type="term" value="F:NAD+-protein mono-ADP-ribosyltransferase activity"/>
    <property type="evidence" value="ECO:0007669"/>
    <property type="project" value="TreeGrafter"/>
</dbReference>
<dbReference type="AlphaFoldDB" id="A0A8J1TD92"/>
<dbReference type="Gene3D" id="3.90.228.10">
    <property type="match status" value="1"/>
</dbReference>
<evidence type="ECO:0000256" key="5">
    <source>
        <dbReference type="ARBA" id="ARBA00022723"/>
    </source>
</evidence>
<keyword evidence="9" id="KW-0539">Nucleus</keyword>
<evidence type="ECO:0000256" key="3">
    <source>
        <dbReference type="ARBA" id="ARBA00022490"/>
    </source>
</evidence>
<keyword evidence="8" id="KW-0862">Zinc</keyword>
<dbReference type="GO" id="GO:0008270">
    <property type="term" value="F:zinc ion binding"/>
    <property type="evidence" value="ECO:0007669"/>
    <property type="project" value="UniProtKB-KW"/>
</dbReference>
<dbReference type="GO" id="GO:0003950">
    <property type="term" value="F:NAD+ poly-ADP-ribosyltransferase activity"/>
    <property type="evidence" value="ECO:0007669"/>
    <property type="project" value="InterPro"/>
</dbReference>
<dbReference type="InterPro" id="IPR057602">
    <property type="entry name" value="Zfn-CCCH_PARP12"/>
</dbReference>
<accession>A0A8J1TD92</accession>
<gene>
    <name evidence="12" type="ORF">OFUS_LOCUS22922</name>
</gene>
<dbReference type="Proteomes" id="UP000749559">
    <property type="component" value="Unassembled WGS sequence"/>
</dbReference>
<comment type="caution">
    <text evidence="12">The sequence shown here is derived from an EMBL/GenBank/DDBJ whole genome shotgun (WGS) entry which is preliminary data.</text>
</comment>
<dbReference type="InterPro" id="IPR037197">
    <property type="entry name" value="WWE_dom_sf"/>
</dbReference>
<dbReference type="Gene3D" id="1.20.120.1350">
    <property type="entry name" value="Pneumovirus matrix protein 2 (M2), zinc-binding domain"/>
    <property type="match status" value="1"/>
</dbReference>
<keyword evidence="3" id="KW-0963">Cytoplasm</keyword>
<dbReference type="Pfam" id="PF25261">
    <property type="entry name" value="zf-CCCH_PARP12"/>
    <property type="match status" value="2"/>
</dbReference>